<evidence type="ECO:0000313" key="8">
    <source>
        <dbReference type="Proteomes" id="UP000001191"/>
    </source>
</evidence>
<dbReference type="FunFam" id="3.40.50.980:FF:000001">
    <property type="entry name" value="Non-ribosomal peptide synthetase"/>
    <property type="match status" value="3"/>
</dbReference>
<evidence type="ECO:0000256" key="1">
    <source>
        <dbReference type="ARBA" id="ARBA00001957"/>
    </source>
</evidence>
<dbReference type="Pfam" id="PF00975">
    <property type="entry name" value="Thioesterase"/>
    <property type="match status" value="1"/>
</dbReference>
<dbReference type="InterPro" id="IPR000873">
    <property type="entry name" value="AMP-dep_synth/lig_dom"/>
</dbReference>
<dbReference type="Gene3D" id="1.10.1200.10">
    <property type="entry name" value="ACP-like"/>
    <property type="match status" value="3"/>
</dbReference>
<dbReference type="GO" id="GO:0050564">
    <property type="term" value="F:N-(5-amino-5-carboxypentanoyl)-L-cysteinyl-D-valine synthase activity"/>
    <property type="evidence" value="ECO:0007669"/>
    <property type="project" value="UniProtKB-EC"/>
</dbReference>
<dbReference type="FunFam" id="3.30.300.30:FF:000010">
    <property type="entry name" value="Enterobactin synthetase component F"/>
    <property type="match status" value="3"/>
</dbReference>
<dbReference type="HOGENOM" id="CLU_223888_0_0_3"/>
<dbReference type="SUPFAM" id="SSF53474">
    <property type="entry name" value="alpha/beta-Hydrolases"/>
    <property type="match status" value="1"/>
</dbReference>
<dbReference type="GO" id="GO:0017000">
    <property type="term" value="P:antibiotic biosynthetic process"/>
    <property type="evidence" value="ECO:0007669"/>
    <property type="project" value="UniProtKB-KW"/>
</dbReference>
<dbReference type="STRING" id="63737.Npun_R3023"/>
<dbReference type="InterPro" id="IPR036736">
    <property type="entry name" value="ACP-like_sf"/>
</dbReference>
<dbReference type="Gene3D" id="3.40.50.1820">
    <property type="entry name" value="alpha/beta hydrolase"/>
    <property type="match status" value="1"/>
</dbReference>
<dbReference type="Gene3D" id="3.30.559.10">
    <property type="entry name" value="Chloramphenicol acetyltransferase-like domain"/>
    <property type="match status" value="5"/>
</dbReference>
<evidence type="ECO:0000256" key="3">
    <source>
        <dbReference type="ARBA" id="ARBA00022450"/>
    </source>
</evidence>
<dbReference type="InterPro" id="IPR023213">
    <property type="entry name" value="CAT-like_dom_sf"/>
</dbReference>
<keyword evidence="4" id="KW-0597">Phosphoprotein</keyword>
<dbReference type="CDD" id="cd17643">
    <property type="entry name" value="A_NRPS_Cytc1-like"/>
    <property type="match status" value="1"/>
</dbReference>
<dbReference type="CDD" id="cd19534">
    <property type="entry name" value="E_NRPS"/>
    <property type="match status" value="2"/>
</dbReference>
<dbReference type="InterPro" id="IPR025110">
    <property type="entry name" value="AMP-bd_C"/>
</dbReference>
<dbReference type="Gene3D" id="3.40.50.980">
    <property type="match status" value="6"/>
</dbReference>
<accession>B2IXJ7</accession>
<dbReference type="SUPFAM" id="SSF47336">
    <property type="entry name" value="ACP-like"/>
    <property type="match status" value="3"/>
</dbReference>
<dbReference type="Pfam" id="PF13193">
    <property type="entry name" value="AMP-binding_C"/>
    <property type="match status" value="3"/>
</dbReference>
<dbReference type="PhylomeDB" id="B2IXJ7"/>
<dbReference type="FunFam" id="3.30.559.30:FF:000001">
    <property type="entry name" value="Non-ribosomal peptide synthetase"/>
    <property type="match status" value="1"/>
</dbReference>
<dbReference type="NCBIfam" id="TIGR01733">
    <property type="entry name" value="AA-adenyl-dom"/>
    <property type="match status" value="3"/>
</dbReference>
<dbReference type="GO" id="GO:0031177">
    <property type="term" value="F:phosphopantetheine binding"/>
    <property type="evidence" value="ECO:0007669"/>
    <property type="project" value="InterPro"/>
</dbReference>
<dbReference type="Gene3D" id="3.30.300.30">
    <property type="match status" value="3"/>
</dbReference>
<comment type="similarity">
    <text evidence="2">Belongs to the ATP-dependent AMP-binding enzyme family.</text>
</comment>
<keyword evidence="5" id="KW-0045">Antibiotic biosynthesis</keyword>
<dbReference type="Proteomes" id="UP000001191">
    <property type="component" value="Chromosome"/>
</dbReference>
<dbReference type="SUPFAM" id="SSF52777">
    <property type="entry name" value="CoA-dependent acyltransferases"/>
    <property type="match status" value="10"/>
</dbReference>
<dbReference type="FunFam" id="1.10.1200.10:FF:000005">
    <property type="entry name" value="Nonribosomal peptide synthetase 1"/>
    <property type="match status" value="3"/>
</dbReference>
<keyword evidence="8" id="KW-1185">Reference proteome</keyword>
<dbReference type="Pfam" id="PF00550">
    <property type="entry name" value="PP-binding"/>
    <property type="match status" value="3"/>
</dbReference>
<dbReference type="CDD" id="cd19543">
    <property type="entry name" value="DCL_NRPS"/>
    <property type="match status" value="2"/>
</dbReference>
<evidence type="ECO:0000256" key="2">
    <source>
        <dbReference type="ARBA" id="ARBA00006432"/>
    </source>
</evidence>
<dbReference type="InterPro" id="IPR045851">
    <property type="entry name" value="AMP-bd_C_sf"/>
</dbReference>
<feature type="domain" description="Carrier" evidence="6">
    <location>
        <begin position="4093"/>
        <end position="4168"/>
    </location>
</feature>
<reference evidence="8" key="1">
    <citation type="submission" date="2008-04" db="EMBL/GenBank/DDBJ databases">
        <title>Complete sequence of chromosome of Nostoc punctiforme ATCC 29133.</title>
        <authorList>
            <consortium name="US DOE Joint Genome Institute"/>
            <person name="Copeland A."/>
            <person name="Lucas S."/>
            <person name="Lapidus A."/>
            <person name="Glavina del Rio T."/>
            <person name="Dalin E."/>
            <person name="Tice H."/>
            <person name="Pitluck S."/>
            <person name="Chain P."/>
            <person name="Malfatti S."/>
            <person name="Shin M."/>
            <person name="Vergez L."/>
            <person name="Schmutz J."/>
            <person name="Larimer F."/>
            <person name="Land M."/>
            <person name="Hauser L."/>
            <person name="Kyrpides N."/>
            <person name="Kim E."/>
            <person name="Meeks J.C."/>
            <person name="Elhai J."/>
            <person name="Campbell E.L."/>
            <person name="Thiel T."/>
            <person name="Longmire J."/>
            <person name="Potts M."/>
            <person name="Atlas R."/>
        </authorList>
    </citation>
    <scope>NUCLEOTIDE SEQUENCE [LARGE SCALE GENOMIC DNA]</scope>
    <source>
        <strain evidence="8">ATCC 29133 / PCC 73102</strain>
    </source>
</reference>
<dbReference type="EC" id="6.3.2.26" evidence="7"/>
<dbReference type="OrthoDB" id="9757538at2"/>
<dbReference type="FunFam" id="3.30.559.10:FF:000012">
    <property type="entry name" value="Non-ribosomal peptide synthetase"/>
    <property type="match status" value="1"/>
</dbReference>
<dbReference type="SUPFAM" id="SSF56801">
    <property type="entry name" value="Acetyl-CoA synthetase-like"/>
    <property type="match status" value="3"/>
</dbReference>
<dbReference type="CDD" id="cd19531">
    <property type="entry name" value="LCL_NRPS-like"/>
    <property type="match status" value="1"/>
</dbReference>
<dbReference type="InterPro" id="IPR001031">
    <property type="entry name" value="Thioesterase"/>
</dbReference>
<dbReference type="EMBL" id="CP001037">
    <property type="protein sequence ID" value="ACC81525.1"/>
    <property type="molecule type" value="Genomic_DNA"/>
</dbReference>
<comment type="cofactor">
    <cofactor evidence="1">
        <name>pantetheine 4'-phosphate</name>
        <dbReference type="ChEBI" id="CHEBI:47942"/>
    </cofactor>
</comment>
<dbReference type="PANTHER" id="PTHR45398">
    <property type="match status" value="1"/>
</dbReference>
<dbReference type="InterPro" id="IPR010071">
    <property type="entry name" value="AA_adenyl_dom"/>
</dbReference>
<dbReference type="EC" id="6.1.1.13" evidence="7"/>
<dbReference type="GO" id="GO:0043041">
    <property type="term" value="P:amino acid activation for nonribosomal peptide biosynthetic process"/>
    <property type="evidence" value="ECO:0007669"/>
    <property type="project" value="UniProtKB-ARBA"/>
</dbReference>
<name>B2IXJ7_NOSP7</name>
<dbReference type="InterPro" id="IPR006162">
    <property type="entry name" value="Ppantetheine_attach_site"/>
</dbReference>
<dbReference type="PROSITE" id="PS50075">
    <property type="entry name" value="CARRIER"/>
    <property type="match status" value="3"/>
</dbReference>
<dbReference type="InterPro" id="IPR009081">
    <property type="entry name" value="PP-bd_ACP"/>
</dbReference>
<dbReference type="PANTHER" id="PTHR45398:SF1">
    <property type="entry name" value="ENZYME, PUTATIVE (JCVI)-RELATED"/>
    <property type="match status" value="1"/>
</dbReference>
<dbReference type="EnsemblBacteria" id="ACC81525">
    <property type="protein sequence ID" value="ACC81525"/>
    <property type="gene ID" value="Npun_R3023"/>
</dbReference>
<keyword evidence="3" id="KW-0596">Phosphopantetheine</keyword>
<dbReference type="InterPro" id="IPR020802">
    <property type="entry name" value="TesA-like"/>
</dbReference>
<dbReference type="InterPro" id="IPR010060">
    <property type="entry name" value="NRPS_synth"/>
</dbReference>
<dbReference type="FunFam" id="2.30.38.10:FF:000001">
    <property type="entry name" value="Non-ribosomal peptide synthetase PvdI"/>
    <property type="match status" value="3"/>
</dbReference>
<dbReference type="eggNOG" id="COG1020">
    <property type="taxonomic scope" value="Bacteria"/>
</dbReference>
<evidence type="ECO:0000256" key="4">
    <source>
        <dbReference type="ARBA" id="ARBA00022553"/>
    </source>
</evidence>
<dbReference type="GO" id="GO:0044550">
    <property type="term" value="P:secondary metabolite biosynthetic process"/>
    <property type="evidence" value="ECO:0007669"/>
    <property type="project" value="UniProtKB-ARBA"/>
</dbReference>
<dbReference type="RefSeq" id="WP_012409512.1">
    <property type="nucleotide sequence ID" value="NC_010628.1"/>
</dbReference>
<gene>
    <name evidence="7" type="ordered locus">Npun_R3023</name>
</gene>
<dbReference type="NCBIfam" id="TIGR01720">
    <property type="entry name" value="NRPS-para261"/>
    <property type="match status" value="2"/>
</dbReference>
<dbReference type="FunFam" id="3.40.50.12780:FF:000012">
    <property type="entry name" value="Non-ribosomal peptide synthetase"/>
    <property type="match status" value="3"/>
</dbReference>
<proteinExistence type="inferred from homology"/>
<evidence type="ECO:0000313" key="7">
    <source>
        <dbReference type="EMBL" id="ACC81525.1"/>
    </source>
</evidence>
<dbReference type="SMART" id="SM00824">
    <property type="entry name" value="PKS_TE"/>
    <property type="match status" value="1"/>
</dbReference>
<dbReference type="SMART" id="SM00823">
    <property type="entry name" value="PKS_PP"/>
    <property type="match status" value="3"/>
</dbReference>
<protein>
    <submittedName>
        <fullName evidence="7">Amino acid adenylation domain protein</fullName>
        <ecNumber evidence="7">6.1.1.13</ecNumber>
        <ecNumber evidence="7">6.3.2.26</ecNumber>
    </submittedName>
</protein>
<dbReference type="NCBIfam" id="NF003417">
    <property type="entry name" value="PRK04813.1"/>
    <property type="match status" value="3"/>
</dbReference>
<dbReference type="GO" id="GO:0008610">
    <property type="term" value="P:lipid biosynthetic process"/>
    <property type="evidence" value="ECO:0007669"/>
    <property type="project" value="UniProtKB-ARBA"/>
</dbReference>
<dbReference type="Gene3D" id="2.30.38.10">
    <property type="entry name" value="Luciferase, Domain 3"/>
    <property type="match status" value="3"/>
</dbReference>
<dbReference type="Pfam" id="PF00501">
    <property type="entry name" value="AMP-binding"/>
    <property type="match status" value="3"/>
</dbReference>
<feature type="domain" description="Carrier" evidence="6">
    <location>
        <begin position="2559"/>
        <end position="2633"/>
    </location>
</feature>
<dbReference type="InterPro" id="IPR020806">
    <property type="entry name" value="PKS_PP-bd"/>
</dbReference>
<dbReference type="PROSITE" id="PS00455">
    <property type="entry name" value="AMP_BINDING"/>
    <property type="match status" value="3"/>
</dbReference>
<organism evidence="7 8">
    <name type="scientific">Nostoc punctiforme (strain ATCC 29133 / PCC 73102)</name>
    <dbReference type="NCBI Taxonomy" id="63737"/>
    <lineage>
        <taxon>Bacteria</taxon>
        <taxon>Bacillati</taxon>
        <taxon>Cyanobacteriota</taxon>
        <taxon>Cyanophyceae</taxon>
        <taxon>Nostocales</taxon>
        <taxon>Nostocaceae</taxon>
        <taxon>Nostoc</taxon>
    </lineage>
</organism>
<reference evidence="7 8" key="2">
    <citation type="journal article" date="2013" name="Plant Physiol.">
        <title>A Nostoc punctiforme Sugar Transporter Necessary to Establish a Cyanobacterium-Plant Symbiosis.</title>
        <authorList>
            <person name="Ekman M."/>
            <person name="Picossi S."/>
            <person name="Campbell E.L."/>
            <person name="Meeks J.C."/>
            <person name="Flores E."/>
        </authorList>
    </citation>
    <scope>NUCLEOTIDE SEQUENCE [LARGE SCALE GENOMIC DNA]</scope>
    <source>
        <strain evidence="8">ATCC 29133 / PCC 73102</strain>
    </source>
</reference>
<dbReference type="InterPro" id="IPR020845">
    <property type="entry name" value="AMP-binding_CS"/>
</dbReference>
<dbReference type="KEGG" id="npu:Npun_R3023"/>
<dbReference type="PROSITE" id="PS00012">
    <property type="entry name" value="PHOSPHOPANTETHEINE"/>
    <property type="match status" value="2"/>
</dbReference>
<evidence type="ECO:0000259" key="6">
    <source>
        <dbReference type="PROSITE" id="PS50075"/>
    </source>
</evidence>
<keyword evidence="7" id="KW-0436">Ligase</keyword>
<dbReference type="Pfam" id="PF00668">
    <property type="entry name" value="Condensation"/>
    <property type="match status" value="5"/>
</dbReference>
<dbReference type="InterPro" id="IPR001242">
    <property type="entry name" value="Condensation_dom"/>
</dbReference>
<evidence type="ECO:0000256" key="5">
    <source>
        <dbReference type="ARBA" id="ARBA00023194"/>
    </source>
</evidence>
<sequence length="4458" mass="501165">MSDLLKQLANLSPQKQQLLLKQLKQQQEATPKQIILRNQELKSLPLSFAQQRLWFLDQLEPNGSAYNIPGAVRLQGQLNTVALQQSLSEIIRRHETLRANFITQDGQAVQIIRPVDSWTMTVIDLQHLPANQQEIETQKLATAEAKYQFDLAREFLIRASLLTLSETEHVLLFCMHHIISDGWSMGIFIQETAELYTAFSQGKVSPLPELAIQYVDFAVWQRQFLQGDVKESQINYWRKQLALAPALLELLTDRPRPKVQTMWGAHQFFLLPLELTQALELLSRQEGVTLFMTLLTAFDILLYRYTGQTDILVGSPTANRNRSEIEGLIGFFINTLVLRTDVSGNPSFQELLRKVQKVTAAAYAHQDLPFELLVEALQPVRDLSHTPLFQVMFVLNNAPMTAMELPGLTLSSFTVESSTSAFDLTLSIHKAGNGLVTSWEYNTDLFDATTIERMASHFQTLLENIVSYPKMPVSQLPLLTTAEEQKLLLEWNDTQKDYPENLCIHELFENQVKLTPDAVAVVFADQKLSYRELNNRANQLGHYLQSLGVGPEVLVGICVQRSLDMVVGMLGILKAGGAYIPLDPDYPQERLAYMLTDSQVSVLVTQQQLVKGLPEHGAQVVSLDSDWQAYAHLSNDNCISQVTSANLAYVIYTSGSTGQPKGVMIQHYSLVNFIQAAIIEYGINYCQRILQFASISFDVAAEEIYPCLSCGATLVLRTDEMLTSISTFVQRCQDWELTVLDLPTAYWHQLTSELANSNLRLPNSIRLVIIGGEQALPAQLKIWQEYVGQYPQLINAYGPTETTVEATVYNLSSFGSKIFIGRSLQNVQTYLLDQYLQPVPIGVPGELHIGGVGLARGYLNRPDLTQEKFITNPFDKSGSRLYKTGDLARYSADGNIEYLGRIDNQVKIRGFRIELGEIEAVLSQYPNVQGTVVIAREDIPGDTCTERLVPSAAEVSRSKRLVAYLVCNQEQTPTISDLRQFLKAKLPEYMLPSAFVFLEALPLTPNGKVDRRALPAPDSRPELEVNFIAPRTPTEKILVDIWAEVLGVKQIGIHDNFFELGGDSILSLQIIARANQAGLNLSPKQLFGHQTIAELAAVAGTTKNIQAEQGLVTGTVPLTPIQHWFFEQNQPEPHHFNQSVLLTVPSDLDPEILKRVLQQLLLHHDTLRLRYIPGESWKQTHTVPDKIVPFLQIDLSTVTQTEQKNAIEATASQLQASLNLSTGPIIRVALLSLGIDQPSRLLIIIHHLVVDGVSWRILLDDLQTGYQQLSRGETIQLPAKTTSFQYWAQQLSEYAQSEALSEELACWQKQSTTPVLRLPVDFEKGANTAASAATVSVSLNDTQTQALLQEVPKAYNTQINDILLTALVQVVSKWAGANSLLLELEGHGREDIFADVDLSRTIGWFTTLFPVLLELGVTDNQGDVIKSIKEQLRQIPHKGIGYGLLRYLGKEATSLSTPSHRAEICFNYLGQFDQALSTSGSFQLATESAGASQSLYSDRSHILEINGLIVGGQLQINWTYSNNVHQHTTIENLAQEFIQALQALIAHCLSPEAGGYTPTDFPLAQLTQKQLDAELDKIKYQNLEDIYPLSPMQEGMLFHSVYEPESGVYFEQLSCTLKGNLELPAFEQAWQQVIARHSIFRTAFIWENHHQPLQVVYRQVKLPLEINDWRLLSPSEQQDKLEIFIKSEQQQGFQLSLAPLMRLNLIQLNADIYQFVWSHHHLLLDGWSLPLVLKEVFEFYEAICQGRNFNDKPSLPYRNYIAWLQKQDLEQAKVFWQEKLNGFSVPTPLTVEIPLSKRTNQSNYNTQQMQIGGDAIANIQTFTKQHKLTLNNLIQGAWALLLSRYSGQTDIVFGATVSGRPPELLGVESMVGLFINTLPVRITIPEDVEVLPWLKELQAQQVESEQYSYTPLVEIQGWSEIPGGMPLFESIVVFENYPVDASMQEQDSNLDIFDIHCIEQTNYPLTLLAAPGSELSISISYDTSRFEVATITRMLGHLQTIITAIATQPTQRLWKLPLLTKTEQNQLLKESENTQIKELPNQCIHELFELQVERSPDAIAIVYENEQLTYQELNTKANQLAHHLRSLGVSADILVGICVERSIEMLIGILGILKAGGAYVPLDPNYPQERLSFTLADSQVKVLITQQQLLPNLPENQAQILCIDSDWDFIAQSSANNPPRLTTPDNLAYIIYTSGSTGKPKGVLINHANIVRLFTATEEWFHFNQDDIWTLFHSFAFDFSVWEIWGALIKGGRLVIVPYWISRSPADFYQLLCKQQVTVLNQTPSAFGQLIQTEELIKTSESLALRWVIFGGEALELQSLKPWFERHGDKLPQLVNMYGITETTVHVTYRPITIADLSSNAGSVIGCPIPDLQVYILDQNRQLLPMGVPGEMYVGGAGLARGYLNREELTSKVFVAHPFNDDPNARLYKTGDLARYLGNGDLEYLGRIDNQVKIRGFRIELGEIEAAISQHPDVQATVVLARVDNPGDKRLVAYLVLNQQLAISVNELRQFLGSKLPQYMIPAAFVFLDVLPLTSNGKVDRSGLKAPESGRELENRFVAPRTPIEQMLSKIWAEVLGVEQIGIHDNFFELGGDSILSLQIIARANLAGVHLSPKQLFEHQTIALLAAVAGTTRKIQAQQGLVTGLVPLTPIQHWFFEQNQPEPHHYNQSVLLSVPSDLKPELLKRVLQQLLVHHDALRLRFTLKEESWQQVNADFEEAVSLSVVDLSTISPQEQLAALENIGGELQVQLNLSTGPLFKALLIKFGTNQSSRLLLIIHHLAVDGVSWRILLDDLQTGYQQLSRGEAIGLSTKTTSYQYWAQRLSEYAKSDALTEELIYWLNCSQKPVLPIPVDYVNGSNIVTSARLVSVSLNALETQALLQEVPRVYNTQINDILLTALAQVISKWTGSNLVRLNLEGHGREDIFDDVDLSRTIGWFTTIFPVLLELEATDNLGKTLKLVKEQLRHIPHKGIGYGVLRYLHPNKEITTQLQTSLPAQISFNYLGQFDQALDTSSGFKLADEPVGASQSLQSCRVHLLDIGGLISEGQLQIDWTYSSNIHQQSTVENLANEFIQTLQALIAHCLSPDAGGYTPSDFPLAKLTQAQLDVQLSKIKYQNLEDIYPLSPMQQGMLFHSLYAPESGAYFEQLSCTFKGNLKIENFEQAWQQVIDRHSVFRTGFIWENHHQPLQVVYRQVKLPLVIDDWQELSALEQQNKLNIFLESEARRGFQLSLAPLIRLNLIQLDADRYQFIWSHHHLLLDGWSLPLVLKEVFELYEAICEGKSFRFELIAAYKNYIAWLQQQDLAEAQRFWQQKLQGFTAPTPLMVDKPLTNRQQQSGYSEQEIHLSEPVTAALQAFAKNHQLTLNNLVQGAWSILLSRYSGETDVVFGATVSGRPPDLMGVESMVGLFINTLPVRVSVPAEMNLLPWLKELQAQQVECEQYSYTPLVEIQGWSEVPRSMPLFESIVVFENYPVDAAVQQQNGSLDVSNVQAGMEITDYPLTVTSVPGLRLLLSINYDSNRFDADAITRMLGHFQTLLEGMAANQEQQLWELPLLTASEQQQLLWEWNDTQKDYPQNQCVHELFAAQVKLTPDAVAVVFEDQQLTYRELNLRANQLAHYLQTLGVKPDVLVGICVERSLEMVVGILAIVKAGGAYVPLDPNYPSERLSYMLLDSQVSVLLTQQRLIEQLPQHQAKVVYLDSDWSLITQHSETNLVNHTTSKNLVYVIYTSGSTGQPKGVMVTHQNLVNAYLAWEDAYQLRSLCTSHLQMASFSFDVFSGDVVRSLCSGGKLVICPRELLLEPEKLYHLMQIQSIDCAEFVPAVLRNLIQYLERTEQDLSFMKLLIVGSDSWYIKDYQQFQRFISNETRLINSYGVTEATIDSSYFETAAVSLLSDGLVPIGEPFANTQIYILDQYQKPVPIGISGELYIGGSGVSCGYLNRPELTQEKFIANPFSQQESARLYKTGDLARYLSDGNIEYLERSDRQVKLRGFRIELGEIEAILSQHPQLQAVTVIVREDIKGDKRLVAYFVPYQEQTPTIIEMRSFLKSSLPDYMIPSAFVLLEFLPLTPNGKIDRRALPVPDINSLTIDTSFVPPLDIVEQQLTQIWSEILNIYPIGVKDDFFDLGGHSLLAVQLMAKIEQQFGKVLPLAVLFQNSTIENLGSILRQPMDTLSWSSLVPIQSNGYKRPFFCIPGAGGNSIYLYNLAHHLGRDQPFYALQALGLDGESTPHTSVEEMATHYIQAIQSVQTEGPYFLGGHSLGGMVAFEMACQLQKLGHKVALLALLDCGAPENIDNIDTVQQNVEIDDADWLNEIGFLFEQFYGKSLEISYEILQSLTPDTQLQYFQERLQMANLLPAGIGIKQLRGLMQVYKTNMQIVYTTQNIYENKITCFISSETENVSSENSESLEDTRLDWDNFSTKPLDIYVVPGNHATMLNEPNVQVLAEKLRTCIENAQVVN</sequence>
<feature type="domain" description="Carrier" evidence="6">
    <location>
        <begin position="1029"/>
        <end position="1103"/>
    </location>
</feature>
<dbReference type="InterPro" id="IPR029058">
    <property type="entry name" value="AB_hydrolase_fold"/>
</dbReference>
<dbReference type="Gene3D" id="3.30.559.30">
    <property type="entry name" value="Nonribosomal peptide synthetase, condensation domain"/>
    <property type="match status" value="5"/>
</dbReference>